<dbReference type="AlphaFoldDB" id="A0A0R2L6Q5"/>
<dbReference type="PATRIC" id="fig|348151.3.peg.2025"/>
<comment type="caution">
    <text evidence="3">The sequence shown here is derived from an EMBL/GenBank/DDBJ whole genome shotgun (WGS) entry which is preliminary data.</text>
</comment>
<dbReference type="Proteomes" id="UP000321429">
    <property type="component" value="Unassembled WGS sequence"/>
</dbReference>
<proteinExistence type="predicted"/>
<organism evidence="3 4">
    <name type="scientific">Furfurilactobacillus siliginis</name>
    <dbReference type="NCBI Taxonomy" id="348151"/>
    <lineage>
        <taxon>Bacteria</taxon>
        <taxon>Bacillati</taxon>
        <taxon>Bacillota</taxon>
        <taxon>Bacilli</taxon>
        <taxon>Lactobacillales</taxon>
        <taxon>Lactobacillaceae</taxon>
        <taxon>Furfurilactobacillus</taxon>
    </lineage>
</organism>
<evidence type="ECO:0000313" key="3">
    <source>
        <dbReference type="EMBL" id="KRN95510.1"/>
    </source>
</evidence>
<gene>
    <name evidence="3" type="ORF">IV55_GL001972</name>
    <name evidence="2" type="ORF">LSI01_10050</name>
</gene>
<keyword evidence="1" id="KW-0472">Membrane</keyword>
<sequence>MNEITIALITAVVTAIATIGAQWLVNKSNVKVANIESYPDMAEQLSKAIEQNLAINAKLTEATERLSDATAQTKQSNENLVKATAVIREMVDEVKRIGGDASVGIAYLKERNNNEQ</sequence>
<protein>
    <submittedName>
        <fullName evidence="3">Uncharacterized protein</fullName>
    </submittedName>
</protein>
<dbReference type="EMBL" id="BJUD01000015">
    <property type="protein sequence ID" value="GEK28694.1"/>
    <property type="molecule type" value="Genomic_DNA"/>
</dbReference>
<dbReference type="EMBL" id="JQCB01000008">
    <property type="protein sequence ID" value="KRN95510.1"/>
    <property type="molecule type" value="Genomic_DNA"/>
</dbReference>
<feature type="transmembrane region" description="Helical" evidence="1">
    <location>
        <begin position="6"/>
        <end position="25"/>
    </location>
</feature>
<dbReference type="Proteomes" id="UP000051139">
    <property type="component" value="Unassembled WGS sequence"/>
</dbReference>
<accession>A0A0R2L6Q5</accession>
<reference evidence="2 5" key="2">
    <citation type="submission" date="2019-07" db="EMBL/GenBank/DDBJ databases">
        <title>Whole genome shotgun sequence of Lactobacillus siliginis NBRC 101315.</title>
        <authorList>
            <person name="Hosoyama A."/>
            <person name="Uohara A."/>
            <person name="Ohji S."/>
            <person name="Ichikawa N."/>
        </authorList>
    </citation>
    <scope>NUCLEOTIDE SEQUENCE [LARGE SCALE GENOMIC DNA]</scope>
    <source>
        <strain evidence="2 5">NBRC 101315</strain>
    </source>
</reference>
<keyword evidence="4" id="KW-1185">Reference proteome</keyword>
<evidence type="ECO:0000256" key="1">
    <source>
        <dbReference type="SAM" id="Phobius"/>
    </source>
</evidence>
<dbReference type="STRING" id="348151.IV55_GL001972"/>
<evidence type="ECO:0000313" key="5">
    <source>
        <dbReference type="Proteomes" id="UP000321429"/>
    </source>
</evidence>
<keyword evidence="1" id="KW-0812">Transmembrane</keyword>
<keyword evidence="1" id="KW-1133">Transmembrane helix</keyword>
<evidence type="ECO:0000313" key="2">
    <source>
        <dbReference type="EMBL" id="GEK28694.1"/>
    </source>
</evidence>
<dbReference type="RefSeq" id="WP_057810719.1">
    <property type="nucleotide sequence ID" value="NZ_BJUD01000015.1"/>
</dbReference>
<reference evidence="3 4" key="1">
    <citation type="journal article" date="2015" name="Genome Announc.">
        <title>Expanding the biotechnology potential of lactobacilli through comparative genomics of 213 strains and associated genera.</title>
        <authorList>
            <person name="Sun Z."/>
            <person name="Harris H.M."/>
            <person name="McCann A."/>
            <person name="Guo C."/>
            <person name="Argimon S."/>
            <person name="Zhang W."/>
            <person name="Yang X."/>
            <person name="Jeffery I.B."/>
            <person name="Cooney J.C."/>
            <person name="Kagawa T.F."/>
            <person name="Liu W."/>
            <person name="Song Y."/>
            <person name="Salvetti E."/>
            <person name="Wrobel A."/>
            <person name="Rasinkangas P."/>
            <person name="Parkhill J."/>
            <person name="Rea M.C."/>
            <person name="O'Sullivan O."/>
            <person name="Ritari J."/>
            <person name="Douillard F.P."/>
            <person name="Paul Ross R."/>
            <person name="Yang R."/>
            <person name="Briner A.E."/>
            <person name="Felis G.E."/>
            <person name="de Vos W.M."/>
            <person name="Barrangou R."/>
            <person name="Klaenhammer T.R."/>
            <person name="Caufield P.W."/>
            <person name="Cui Y."/>
            <person name="Zhang H."/>
            <person name="O'Toole P.W."/>
        </authorList>
    </citation>
    <scope>NUCLEOTIDE SEQUENCE [LARGE SCALE GENOMIC DNA]</scope>
    <source>
        <strain evidence="3 4">DSM 22696</strain>
    </source>
</reference>
<evidence type="ECO:0000313" key="4">
    <source>
        <dbReference type="Proteomes" id="UP000051139"/>
    </source>
</evidence>
<name>A0A0R2L6Q5_9LACO</name>